<organism evidence="2 3">
    <name type="scientific">Linum tenue</name>
    <dbReference type="NCBI Taxonomy" id="586396"/>
    <lineage>
        <taxon>Eukaryota</taxon>
        <taxon>Viridiplantae</taxon>
        <taxon>Streptophyta</taxon>
        <taxon>Embryophyta</taxon>
        <taxon>Tracheophyta</taxon>
        <taxon>Spermatophyta</taxon>
        <taxon>Magnoliopsida</taxon>
        <taxon>eudicotyledons</taxon>
        <taxon>Gunneridae</taxon>
        <taxon>Pentapetalae</taxon>
        <taxon>rosids</taxon>
        <taxon>fabids</taxon>
        <taxon>Malpighiales</taxon>
        <taxon>Linaceae</taxon>
        <taxon>Linum</taxon>
    </lineage>
</organism>
<feature type="non-terminal residue" evidence="2">
    <location>
        <position position="1"/>
    </location>
</feature>
<gene>
    <name evidence="2" type="ORF">LITE_LOCUS47820</name>
</gene>
<keyword evidence="3" id="KW-1185">Reference proteome</keyword>
<accession>A0AAV0RHR1</accession>
<reference evidence="2" key="1">
    <citation type="submission" date="2022-08" db="EMBL/GenBank/DDBJ databases">
        <authorList>
            <person name="Gutierrez-Valencia J."/>
        </authorList>
    </citation>
    <scope>NUCLEOTIDE SEQUENCE</scope>
</reference>
<dbReference type="Proteomes" id="UP001154282">
    <property type="component" value="Unassembled WGS sequence"/>
</dbReference>
<evidence type="ECO:0000313" key="3">
    <source>
        <dbReference type="Proteomes" id="UP001154282"/>
    </source>
</evidence>
<feature type="chain" id="PRO_5043583776" evidence="1">
    <location>
        <begin position="19"/>
        <end position="67"/>
    </location>
</feature>
<feature type="signal peptide" evidence="1">
    <location>
        <begin position="1"/>
        <end position="18"/>
    </location>
</feature>
<dbReference type="EMBL" id="CAMGYJ010000010">
    <property type="protein sequence ID" value="CAI0556059.1"/>
    <property type="molecule type" value="Genomic_DNA"/>
</dbReference>
<evidence type="ECO:0000313" key="2">
    <source>
        <dbReference type="EMBL" id="CAI0556059.1"/>
    </source>
</evidence>
<evidence type="ECO:0000256" key="1">
    <source>
        <dbReference type="SAM" id="SignalP"/>
    </source>
</evidence>
<proteinExistence type="predicted"/>
<keyword evidence="1" id="KW-0732">Signal</keyword>
<dbReference type="AlphaFoldDB" id="A0AAV0RHR1"/>
<name>A0AAV0RHR1_9ROSI</name>
<sequence>CIHFILTLLCYFAAKAEKQQLNEDLEKTSRVEAHICSQIPEKQKNDCLSRIELGNTYPSTYRSNYYA</sequence>
<comment type="caution">
    <text evidence="2">The sequence shown here is derived from an EMBL/GenBank/DDBJ whole genome shotgun (WGS) entry which is preliminary data.</text>
</comment>
<protein>
    <submittedName>
        <fullName evidence="2">Uncharacterized protein</fullName>
    </submittedName>
</protein>